<dbReference type="EMBL" id="SNRW01003163">
    <property type="protein sequence ID" value="KAA6390621.1"/>
    <property type="molecule type" value="Genomic_DNA"/>
</dbReference>
<evidence type="ECO:0000313" key="3">
    <source>
        <dbReference type="Proteomes" id="UP000324800"/>
    </source>
</evidence>
<evidence type="ECO:0000256" key="1">
    <source>
        <dbReference type="SAM" id="MobiDB-lite"/>
    </source>
</evidence>
<protein>
    <recommendedName>
        <fullName evidence="4">SPRY domain-containing protein</fullName>
    </recommendedName>
</protein>
<accession>A0A5J4W6Q6</accession>
<dbReference type="Gene3D" id="2.60.120.920">
    <property type="match status" value="1"/>
</dbReference>
<reference evidence="2 3" key="1">
    <citation type="submission" date="2019-03" db="EMBL/GenBank/DDBJ databases">
        <title>Single cell metagenomics reveals metabolic interactions within the superorganism composed of flagellate Streblomastix strix and complex community of Bacteroidetes bacteria on its surface.</title>
        <authorList>
            <person name="Treitli S.C."/>
            <person name="Kolisko M."/>
            <person name="Husnik F."/>
            <person name="Keeling P."/>
            <person name="Hampl V."/>
        </authorList>
    </citation>
    <scope>NUCLEOTIDE SEQUENCE [LARGE SCALE GENOMIC DNA]</scope>
    <source>
        <strain evidence="2">ST1C</strain>
    </source>
</reference>
<comment type="caution">
    <text evidence="2">The sequence shown here is derived from an EMBL/GenBank/DDBJ whole genome shotgun (WGS) entry which is preliminary data.</text>
</comment>
<feature type="non-terminal residue" evidence="2">
    <location>
        <position position="1"/>
    </location>
</feature>
<evidence type="ECO:0008006" key="4">
    <source>
        <dbReference type="Google" id="ProtNLM"/>
    </source>
</evidence>
<name>A0A5J4W6Q6_9EUKA</name>
<proteinExistence type="predicted"/>
<dbReference type="Proteomes" id="UP000324800">
    <property type="component" value="Unassembled WGS sequence"/>
</dbReference>
<dbReference type="AlphaFoldDB" id="A0A5J4W6Q6"/>
<sequence length="319" mass="36881">PYHVNCGLLDIVHRLVSTIDDLLPSSILIPVLTELKNNKDKNLKKKSENILAILNSKGINAPLSESKEKDQKIQQLEESNRLKEEQLRIKDEELQREKRRADEAEQKNRRLEQEKEQKKQEKQNKEAELKKLNEKRIIAIINPDPDDIEFTDVDGTMKRISKKQTKPNTVSLTQVLEDGIWAFEAQFYNSKNKKGGVGIVRDTYTIPAKTDPFEEPHTQHIAFIEWGFQGSVCYKGQTYYGETPFSKNQIVKMEFNSNKGTLIFFVDGKQHPFYISVIKEKVRFIVNMYWEGTSCLIRSLKKLDAPTSGHVACEEALQW</sequence>
<feature type="region of interest" description="Disordered" evidence="1">
    <location>
        <begin position="96"/>
        <end position="128"/>
    </location>
</feature>
<evidence type="ECO:0000313" key="2">
    <source>
        <dbReference type="EMBL" id="KAA6390621.1"/>
    </source>
</evidence>
<gene>
    <name evidence="2" type="ORF">EZS28_013857</name>
</gene>
<organism evidence="2 3">
    <name type="scientific">Streblomastix strix</name>
    <dbReference type="NCBI Taxonomy" id="222440"/>
    <lineage>
        <taxon>Eukaryota</taxon>
        <taxon>Metamonada</taxon>
        <taxon>Preaxostyla</taxon>
        <taxon>Oxymonadida</taxon>
        <taxon>Streblomastigidae</taxon>
        <taxon>Streblomastix</taxon>
    </lineage>
</organism>
<dbReference type="InterPro" id="IPR043136">
    <property type="entry name" value="B30.2/SPRY_sf"/>
</dbReference>